<name>A0A5N5JGQ4_9ROSI</name>
<evidence type="ECO:0000313" key="3">
    <source>
        <dbReference type="Proteomes" id="UP000326939"/>
    </source>
</evidence>
<sequence length="118" mass="13360">MSTSLFAHDGSNSTLLKRRRRNRQVFFLQIFLMGDEKSEIVMASRDRERDRELLIPVADSPDLDIASKPSSSSSSSASSSHHSGRETFYKFVRSWASKKFMTGWCATLFSISFISLIS</sequence>
<proteinExistence type="predicted"/>
<dbReference type="Proteomes" id="UP000326939">
    <property type="component" value="Chromosome 18"/>
</dbReference>
<evidence type="ECO:0000313" key="2">
    <source>
        <dbReference type="EMBL" id="KAB5514297.1"/>
    </source>
</evidence>
<keyword evidence="3" id="KW-1185">Reference proteome</keyword>
<dbReference type="EMBL" id="VDCV01000018">
    <property type="protein sequence ID" value="KAB5514297.1"/>
    <property type="molecule type" value="Genomic_DNA"/>
</dbReference>
<dbReference type="AlphaFoldDB" id="A0A5N5JGQ4"/>
<organism evidence="2 3">
    <name type="scientific">Salix brachista</name>
    <dbReference type="NCBI Taxonomy" id="2182728"/>
    <lineage>
        <taxon>Eukaryota</taxon>
        <taxon>Viridiplantae</taxon>
        <taxon>Streptophyta</taxon>
        <taxon>Embryophyta</taxon>
        <taxon>Tracheophyta</taxon>
        <taxon>Spermatophyta</taxon>
        <taxon>Magnoliopsida</taxon>
        <taxon>eudicotyledons</taxon>
        <taxon>Gunneridae</taxon>
        <taxon>Pentapetalae</taxon>
        <taxon>rosids</taxon>
        <taxon>fabids</taxon>
        <taxon>Malpighiales</taxon>
        <taxon>Salicaceae</taxon>
        <taxon>Saliceae</taxon>
        <taxon>Salix</taxon>
    </lineage>
</organism>
<reference evidence="3" key="1">
    <citation type="journal article" date="2019" name="Gigascience">
        <title>De novo genome assembly of the endangered Acer yangbiense, a plant species with extremely small populations endemic to Yunnan Province, China.</title>
        <authorList>
            <person name="Yang J."/>
            <person name="Wariss H.M."/>
            <person name="Tao L."/>
            <person name="Zhang R."/>
            <person name="Yun Q."/>
            <person name="Hollingsworth P."/>
            <person name="Dao Z."/>
            <person name="Luo G."/>
            <person name="Guo H."/>
            <person name="Ma Y."/>
            <person name="Sun W."/>
        </authorList>
    </citation>
    <scope>NUCLEOTIDE SEQUENCE [LARGE SCALE GENOMIC DNA]</scope>
    <source>
        <strain evidence="3">cv. br00</strain>
    </source>
</reference>
<evidence type="ECO:0000256" key="1">
    <source>
        <dbReference type="SAM" id="MobiDB-lite"/>
    </source>
</evidence>
<comment type="caution">
    <text evidence="2">The sequence shown here is derived from an EMBL/GenBank/DDBJ whole genome shotgun (WGS) entry which is preliminary data.</text>
</comment>
<protein>
    <submittedName>
        <fullName evidence="2">Uncharacterized protein</fullName>
    </submittedName>
</protein>
<accession>A0A5N5JGQ4</accession>
<gene>
    <name evidence="2" type="ORF">DKX38_028203</name>
</gene>
<feature type="compositionally biased region" description="Low complexity" evidence="1">
    <location>
        <begin position="70"/>
        <end position="81"/>
    </location>
</feature>
<feature type="region of interest" description="Disordered" evidence="1">
    <location>
        <begin position="54"/>
        <end position="85"/>
    </location>
</feature>